<accession>A0A8J2S9Q2</accession>
<dbReference type="OrthoDB" id="10620198at2759"/>
<comment type="caution">
    <text evidence="2">The sequence shown here is derived from an EMBL/GenBank/DDBJ whole genome shotgun (WGS) entry which is preliminary data.</text>
</comment>
<feature type="compositionally biased region" description="Basic and acidic residues" evidence="1">
    <location>
        <begin position="681"/>
        <end position="695"/>
    </location>
</feature>
<evidence type="ECO:0000313" key="3">
    <source>
        <dbReference type="Proteomes" id="UP000789595"/>
    </source>
</evidence>
<evidence type="ECO:0000256" key="1">
    <source>
        <dbReference type="SAM" id="MobiDB-lite"/>
    </source>
</evidence>
<dbReference type="EMBL" id="CAKKNE010000001">
    <property type="protein sequence ID" value="CAH0364264.1"/>
    <property type="molecule type" value="Genomic_DNA"/>
</dbReference>
<keyword evidence="3" id="KW-1185">Reference proteome</keyword>
<reference evidence="2" key="1">
    <citation type="submission" date="2021-11" db="EMBL/GenBank/DDBJ databases">
        <authorList>
            <consortium name="Genoscope - CEA"/>
            <person name="William W."/>
        </authorList>
    </citation>
    <scope>NUCLEOTIDE SEQUENCE</scope>
</reference>
<feature type="compositionally biased region" description="Basic and acidic residues" evidence="1">
    <location>
        <begin position="59"/>
        <end position="69"/>
    </location>
</feature>
<organism evidence="2 3">
    <name type="scientific">Pelagomonas calceolata</name>
    <dbReference type="NCBI Taxonomy" id="35677"/>
    <lineage>
        <taxon>Eukaryota</taxon>
        <taxon>Sar</taxon>
        <taxon>Stramenopiles</taxon>
        <taxon>Ochrophyta</taxon>
        <taxon>Pelagophyceae</taxon>
        <taxon>Pelagomonadales</taxon>
        <taxon>Pelagomonadaceae</taxon>
        <taxon>Pelagomonas</taxon>
    </lineage>
</organism>
<feature type="compositionally biased region" description="Low complexity" evidence="1">
    <location>
        <begin position="640"/>
        <end position="649"/>
    </location>
</feature>
<feature type="compositionally biased region" description="Basic residues" evidence="1">
    <location>
        <begin position="725"/>
        <end position="760"/>
    </location>
</feature>
<feature type="compositionally biased region" description="Basic residues" evidence="1">
    <location>
        <begin position="696"/>
        <end position="712"/>
    </location>
</feature>
<dbReference type="PROSITE" id="PS50096">
    <property type="entry name" value="IQ"/>
    <property type="match status" value="1"/>
</dbReference>
<name>A0A8J2S9Q2_9STRA</name>
<protein>
    <submittedName>
        <fullName evidence="2">Uncharacterized protein</fullName>
    </submittedName>
</protein>
<dbReference type="AlphaFoldDB" id="A0A8J2S9Q2"/>
<evidence type="ECO:0000313" key="2">
    <source>
        <dbReference type="EMBL" id="CAH0364264.1"/>
    </source>
</evidence>
<proteinExistence type="predicted"/>
<feature type="region of interest" description="Disordered" evidence="1">
    <location>
        <begin position="53"/>
        <end position="72"/>
    </location>
</feature>
<sequence length="766" mass="89727">MDGADEETKEEPHWELDDKARALAKQQEIQEREADEQRRQQELISAYAHSVARDAANNNKDDWSELRTEDVEEEGTVVDSLSSYLFGSTPVQPESPKDQLIRDAILDENTVVDDDELERQKQESALRHWKNYDLETSLKPQLVPEREYLAALKICRACRIFNQRREAARRQQSVGNIAICSREATKIKRAWRGGKGRRAMRDAKQASFEDEKDWKSYEDFRATLLGPGYTLSRWSHSKKTLVPCNITVSKDRDWLLMKQPNRKTKKRRLKDIHTIAKGYKSPFLRDLLHQPKEDLVLTLMLRRIKVLPLGLGEEVVEDSLDFLFEVPASMRKGNSEMVNDGKFICKRFFSNFEKLKREVESEEAFFFNDDGVYCQVGTSIFDRWEQVTLIDPEWDKAIDDDEKRVRLHRKYEAERLAQQAPTKAPKHCYLPAPIPEGRKPQDDLKYVYLSTDEDGKECKATWHSRTVEIDYGEFKEKELKRRQQHDPSVEIVTVYRKEVFTLQACGCIDEDDPESEIVPLYGRHRKHLRIEDDDPVPAPFDDLLPYFRNKLQDVYGDIGVGGWRNTFDGTFELEDDCWRELCKLCEKGSREQKSAGRKLLHALDGRSAETDDEGDTPSGFAAWRSFSFSSFSPRARKDTSTSIETTTTASEDEDKPRVEVDEALRKKREQAVLDALWKKKDQKEGTMWRKSERGVPLRHRRDSSRPGTRRRRPETLIYNTGRRGASTRRRRRPSRRRKGTWKKKRRNASPRRRPRRRRPRRNDDWL</sequence>
<feature type="region of interest" description="Disordered" evidence="1">
    <location>
        <begin position="681"/>
        <end position="766"/>
    </location>
</feature>
<feature type="region of interest" description="Disordered" evidence="1">
    <location>
        <begin position="632"/>
        <end position="659"/>
    </location>
</feature>
<gene>
    <name evidence="2" type="ORF">PECAL_1P06190</name>
</gene>
<dbReference type="Proteomes" id="UP000789595">
    <property type="component" value="Unassembled WGS sequence"/>
</dbReference>